<dbReference type="Pfam" id="PF10545">
    <property type="entry name" value="MADF_DNA_bdg"/>
    <property type="match status" value="1"/>
</dbReference>
<dbReference type="PROSITE" id="PS51029">
    <property type="entry name" value="MADF"/>
    <property type="match status" value="1"/>
</dbReference>
<dbReference type="GO" id="GO:0005634">
    <property type="term" value="C:nucleus"/>
    <property type="evidence" value="ECO:0007669"/>
    <property type="project" value="TreeGrafter"/>
</dbReference>
<feature type="domain" description="MADF" evidence="2">
    <location>
        <begin position="4"/>
        <end position="96"/>
    </location>
</feature>
<dbReference type="GO" id="GO:0005667">
    <property type="term" value="C:transcription regulator complex"/>
    <property type="evidence" value="ECO:0007669"/>
    <property type="project" value="TreeGrafter"/>
</dbReference>
<dbReference type="InterPro" id="IPR039353">
    <property type="entry name" value="TF_Adf1"/>
</dbReference>
<gene>
    <name evidence="3" type="ORF">PHYEVI_LOCUS314</name>
</gene>
<evidence type="ECO:0000256" key="1">
    <source>
        <dbReference type="SAM" id="MobiDB-lite"/>
    </source>
</evidence>
<accession>A0A9N9THE3</accession>
<evidence type="ECO:0000313" key="4">
    <source>
        <dbReference type="Proteomes" id="UP001153712"/>
    </source>
</evidence>
<protein>
    <recommendedName>
        <fullName evidence="2">MADF domain-containing protein</fullName>
    </recommendedName>
</protein>
<evidence type="ECO:0000259" key="2">
    <source>
        <dbReference type="PROSITE" id="PS51029"/>
    </source>
</evidence>
<dbReference type="AlphaFoldDB" id="A0A9N9THE3"/>
<proteinExistence type="predicted"/>
<feature type="region of interest" description="Disordered" evidence="1">
    <location>
        <begin position="138"/>
        <end position="169"/>
    </location>
</feature>
<evidence type="ECO:0000313" key="3">
    <source>
        <dbReference type="EMBL" id="CAG9853847.1"/>
    </source>
</evidence>
<keyword evidence="4" id="KW-1185">Reference proteome</keyword>
<dbReference type="GO" id="GO:0006357">
    <property type="term" value="P:regulation of transcription by RNA polymerase II"/>
    <property type="evidence" value="ECO:0007669"/>
    <property type="project" value="TreeGrafter"/>
</dbReference>
<organism evidence="3 4">
    <name type="scientific">Phyllotreta striolata</name>
    <name type="common">Striped flea beetle</name>
    <name type="synonym">Crioceris striolata</name>
    <dbReference type="NCBI Taxonomy" id="444603"/>
    <lineage>
        <taxon>Eukaryota</taxon>
        <taxon>Metazoa</taxon>
        <taxon>Ecdysozoa</taxon>
        <taxon>Arthropoda</taxon>
        <taxon>Hexapoda</taxon>
        <taxon>Insecta</taxon>
        <taxon>Pterygota</taxon>
        <taxon>Neoptera</taxon>
        <taxon>Endopterygota</taxon>
        <taxon>Coleoptera</taxon>
        <taxon>Polyphaga</taxon>
        <taxon>Cucujiformia</taxon>
        <taxon>Chrysomeloidea</taxon>
        <taxon>Chrysomelidae</taxon>
        <taxon>Galerucinae</taxon>
        <taxon>Alticini</taxon>
        <taxon>Phyllotreta</taxon>
    </lineage>
</organism>
<dbReference type="PANTHER" id="PTHR12243">
    <property type="entry name" value="MADF DOMAIN TRANSCRIPTION FACTOR"/>
    <property type="match status" value="1"/>
</dbReference>
<reference evidence="3" key="1">
    <citation type="submission" date="2022-01" db="EMBL/GenBank/DDBJ databases">
        <authorList>
            <person name="King R."/>
        </authorList>
    </citation>
    <scope>NUCLEOTIDE SEQUENCE</scope>
</reference>
<dbReference type="InterPro" id="IPR006578">
    <property type="entry name" value="MADF-dom"/>
</dbReference>
<dbReference type="SMART" id="SM00595">
    <property type="entry name" value="MADF"/>
    <property type="match status" value="1"/>
</dbReference>
<feature type="compositionally biased region" description="Polar residues" evidence="1">
    <location>
        <begin position="147"/>
        <end position="164"/>
    </location>
</feature>
<dbReference type="OrthoDB" id="6722241at2759"/>
<name>A0A9N9THE3_PHYSR</name>
<sequence length="323" mass="37338">MEEKLIEAVRIRQILYDISHADYMRTKLKTEKWGEIAKEIGMKSGSEAKSLWEKLRHSLRDAIRRQKKCFKSGAGAEVVKEWKFQKQMGFLQPYMANKSREGNLQDNETENISQDFEVNEEAVEVDNENLQQMDIEQQSENVEDESQSQTLSEKLPTMRTSSATPKAVKKLKKDNVATLFKESIEKREERAKARMEERRTLLQQIQPTQNDPLFNFFMAMYQSTKRMPPSYQHMVKNRLFNEVSQAEAMLLGISSPVHQQHSLDQQQPYYHTLHSVPAATPSSSRASTSTSFYSEHSLLSSFDIHREQNDCPTGNTGDELINH</sequence>
<dbReference type="EMBL" id="OU900094">
    <property type="protein sequence ID" value="CAG9853847.1"/>
    <property type="molecule type" value="Genomic_DNA"/>
</dbReference>
<dbReference type="PANTHER" id="PTHR12243:SF67">
    <property type="entry name" value="COREPRESSOR OF PANGOLIN, ISOFORM A-RELATED"/>
    <property type="match status" value="1"/>
</dbReference>
<dbReference type="Proteomes" id="UP001153712">
    <property type="component" value="Chromosome 1"/>
</dbReference>